<dbReference type="GO" id="GO:0003676">
    <property type="term" value="F:nucleic acid binding"/>
    <property type="evidence" value="ECO:0007669"/>
    <property type="project" value="InterPro"/>
</dbReference>
<evidence type="ECO:0000256" key="1">
    <source>
        <dbReference type="SAM" id="MobiDB-lite"/>
    </source>
</evidence>
<protein>
    <submittedName>
        <fullName evidence="2">Uncharacterized protein</fullName>
    </submittedName>
</protein>
<dbReference type="AlphaFoldDB" id="A0A7S4PE33"/>
<reference evidence="2" key="1">
    <citation type="submission" date="2021-01" db="EMBL/GenBank/DDBJ databases">
        <authorList>
            <person name="Corre E."/>
            <person name="Pelletier E."/>
            <person name="Niang G."/>
            <person name="Scheremetjew M."/>
            <person name="Finn R."/>
            <person name="Kale V."/>
            <person name="Holt S."/>
            <person name="Cochrane G."/>
            <person name="Meng A."/>
            <person name="Brown T."/>
            <person name="Cohen L."/>
        </authorList>
    </citation>
    <scope>NUCLEOTIDE SEQUENCE</scope>
    <source>
        <strain evidence="2">CCMP 2712</strain>
    </source>
</reference>
<organism evidence="2">
    <name type="scientific">Guillardia theta</name>
    <name type="common">Cryptophyte</name>
    <name type="synonym">Cryptomonas phi</name>
    <dbReference type="NCBI Taxonomy" id="55529"/>
    <lineage>
        <taxon>Eukaryota</taxon>
        <taxon>Cryptophyceae</taxon>
        <taxon>Pyrenomonadales</taxon>
        <taxon>Geminigeraceae</taxon>
        <taxon>Guillardia</taxon>
    </lineage>
</organism>
<dbReference type="SUPFAM" id="SSF48403">
    <property type="entry name" value="Ankyrin repeat"/>
    <property type="match status" value="1"/>
</dbReference>
<feature type="region of interest" description="Disordered" evidence="1">
    <location>
        <begin position="485"/>
        <end position="509"/>
    </location>
</feature>
<sequence>MEPKDEAENSLEESTSKRYVPPSLRRKMASGEGDGSEVTALSSLDINLETATVNISLKTTRQVDLEGLELAYEFPENVEFKNDECVEIAKLSLPIQPFSAENPPPNVTNLFEWFSRILAEDNRAVLEFSPSLTREIRAQLLNVAKNQGLGAVSQGYNVDRFLSVFAPSTTQRAPASIASNLTPQERRDAEQIWNWIKAEANDLSNLTKVDIQEMIANRNMSDEVLALVIRHESADRLCTAAAEGDRATVDDILSVDPSILHVTSKQKNQLALHAACLGAGSPSCSPAEMVDYLLQVGARVNEPDGYGRSAMAICRQDGFGPSIRSVIDVLERNGGREIGLVKPRAGQAPPGMNGRGVPPKSRGFGGPPPPAGPPQAGFRQGGILSAPTDNWRGGNGAQMPSPGAGGYGGRSPGPAYMERRDPGILTNKPGNNFGSAPSGGWRNGDMGSRPAPANDQNVNWRAAAQSPKGGQFGLLAEPREEMGGNWRSAQGQVGRGSAPLQKGPQVPPENDWRAGGAGNAAGMNRRGIIGKGPAFDSNTFEVGDRENELAKIRGVAADKEAAAAAEKMMTIPRGRAVVDDEDYEEMDFRPVRKL</sequence>
<dbReference type="InterPro" id="IPR036770">
    <property type="entry name" value="Ankyrin_rpt-contain_sf"/>
</dbReference>
<accession>A0A7S4PE33</accession>
<dbReference type="EMBL" id="HBKN01043473">
    <property type="protein sequence ID" value="CAE2332398.1"/>
    <property type="molecule type" value="Transcribed_RNA"/>
</dbReference>
<dbReference type="Gene3D" id="3.30.1370.50">
    <property type="entry name" value="R3H-like domain"/>
    <property type="match status" value="1"/>
</dbReference>
<gene>
    <name evidence="2" type="ORF">GTHE00462_LOCUS34050</name>
</gene>
<dbReference type="Gene3D" id="1.25.40.20">
    <property type="entry name" value="Ankyrin repeat-containing domain"/>
    <property type="match status" value="1"/>
</dbReference>
<evidence type="ECO:0000313" key="2">
    <source>
        <dbReference type="EMBL" id="CAE2332398.1"/>
    </source>
</evidence>
<feature type="region of interest" description="Disordered" evidence="1">
    <location>
        <begin position="1"/>
        <end position="35"/>
    </location>
</feature>
<proteinExistence type="predicted"/>
<dbReference type="InterPro" id="IPR036867">
    <property type="entry name" value="R3H_dom_sf"/>
</dbReference>
<name>A0A7S4PE33_GUITH</name>
<feature type="region of interest" description="Disordered" evidence="1">
    <location>
        <begin position="341"/>
        <end position="455"/>
    </location>
</feature>